<evidence type="ECO:0000259" key="6">
    <source>
        <dbReference type="PROSITE" id="PS50011"/>
    </source>
</evidence>
<proteinExistence type="predicted"/>
<keyword evidence="1" id="KW-0723">Serine/threonine-protein kinase</keyword>
<keyword evidence="8" id="KW-1185">Reference proteome</keyword>
<dbReference type="FunFam" id="1.10.510.10:FF:000551">
    <property type="entry name" value="Non-specific serine/threonine protein kinase"/>
    <property type="match status" value="1"/>
</dbReference>
<dbReference type="AlphaFoldDB" id="A0A835Z1L0"/>
<accession>A0A835Z1L0</accession>
<organism evidence="7 8">
    <name type="scientific">Tribonema minus</name>
    <dbReference type="NCBI Taxonomy" id="303371"/>
    <lineage>
        <taxon>Eukaryota</taxon>
        <taxon>Sar</taxon>
        <taxon>Stramenopiles</taxon>
        <taxon>Ochrophyta</taxon>
        <taxon>PX clade</taxon>
        <taxon>Xanthophyceae</taxon>
        <taxon>Tribonematales</taxon>
        <taxon>Tribonemataceae</taxon>
        <taxon>Tribonema</taxon>
    </lineage>
</organism>
<keyword evidence="5" id="KW-0067">ATP-binding</keyword>
<reference evidence="7" key="1">
    <citation type="submission" date="2021-02" db="EMBL/GenBank/DDBJ databases">
        <title>First Annotated Genome of the Yellow-green Alga Tribonema minus.</title>
        <authorList>
            <person name="Mahan K.M."/>
        </authorList>
    </citation>
    <scope>NUCLEOTIDE SEQUENCE</scope>
    <source>
        <strain evidence="7">UTEX B ZZ1240</strain>
    </source>
</reference>
<dbReference type="PANTHER" id="PTHR24351">
    <property type="entry name" value="RIBOSOMAL PROTEIN S6 KINASE"/>
    <property type="match status" value="1"/>
</dbReference>
<dbReference type="PROSITE" id="PS50011">
    <property type="entry name" value="PROTEIN_KINASE_DOM"/>
    <property type="match status" value="1"/>
</dbReference>
<dbReference type="GO" id="GO:0004674">
    <property type="term" value="F:protein serine/threonine kinase activity"/>
    <property type="evidence" value="ECO:0007669"/>
    <property type="project" value="UniProtKB-KW"/>
</dbReference>
<evidence type="ECO:0000256" key="4">
    <source>
        <dbReference type="ARBA" id="ARBA00022777"/>
    </source>
</evidence>
<comment type="caution">
    <text evidence="7">The sequence shown here is derived from an EMBL/GenBank/DDBJ whole genome shotgun (WGS) entry which is preliminary data.</text>
</comment>
<sequence length="117" mass="13013">VRAQISHPLIVAFHGAMQDKSNVYFLLAYYPGGDLAYHLSKHGALKTSAVRFFAAEVLLAVQYLHQQRIVVRDLKPENILLDARGHVRLTDFGLSKPRVSCWTQGATTMCGTEPYVG</sequence>
<dbReference type="SMART" id="SM00220">
    <property type="entry name" value="S_TKc"/>
    <property type="match status" value="1"/>
</dbReference>
<gene>
    <name evidence="7" type="ORF">JKP88DRAFT_163187</name>
</gene>
<dbReference type="GO" id="GO:0005524">
    <property type="term" value="F:ATP binding"/>
    <property type="evidence" value="ECO:0007669"/>
    <property type="project" value="UniProtKB-KW"/>
</dbReference>
<keyword evidence="3" id="KW-0547">Nucleotide-binding</keyword>
<name>A0A835Z1L0_9STRA</name>
<dbReference type="OrthoDB" id="193931at2759"/>
<feature type="non-terminal residue" evidence="7">
    <location>
        <position position="1"/>
    </location>
</feature>
<evidence type="ECO:0000313" key="8">
    <source>
        <dbReference type="Proteomes" id="UP000664859"/>
    </source>
</evidence>
<dbReference type="InterPro" id="IPR011009">
    <property type="entry name" value="Kinase-like_dom_sf"/>
</dbReference>
<dbReference type="SUPFAM" id="SSF56112">
    <property type="entry name" value="Protein kinase-like (PK-like)"/>
    <property type="match status" value="1"/>
</dbReference>
<dbReference type="EMBL" id="JAFCMP010000157">
    <property type="protein sequence ID" value="KAG5184589.1"/>
    <property type="molecule type" value="Genomic_DNA"/>
</dbReference>
<feature type="domain" description="Protein kinase" evidence="6">
    <location>
        <begin position="1"/>
        <end position="117"/>
    </location>
</feature>
<keyword evidence="4 7" id="KW-0418">Kinase</keyword>
<dbReference type="Gene3D" id="3.30.200.20">
    <property type="entry name" value="Phosphorylase Kinase, domain 1"/>
    <property type="match status" value="1"/>
</dbReference>
<dbReference type="Gene3D" id="1.10.510.10">
    <property type="entry name" value="Transferase(Phosphotransferase) domain 1"/>
    <property type="match status" value="1"/>
</dbReference>
<evidence type="ECO:0000256" key="2">
    <source>
        <dbReference type="ARBA" id="ARBA00022679"/>
    </source>
</evidence>
<evidence type="ECO:0000313" key="7">
    <source>
        <dbReference type="EMBL" id="KAG5184589.1"/>
    </source>
</evidence>
<protein>
    <submittedName>
        <fullName evidence="7">Kinase-like domain-containing protein</fullName>
    </submittedName>
</protein>
<evidence type="ECO:0000256" key="1">
    <source>
        <dbReference type="ARBA" id="ARBA00022527"/>
    </source>
</evidence>
<dbReference type="Pfam" id="PF00069">
    <property type="entry name" value="Pkinase"/>
    <property type="match status" value="1"/>
</dbReference>
<dbReference type="Proteomes" id="UP000664859">
    <property type="component" value="Unassembled WGS sequence"/>
</dbReference>
<dbReference type="InterPro" id="IPR000719">
    <property type="entry name" value="Prot_kinase_dom"/>
</dbReference>
<evidence type="ECO:0000256" key="5">
    <source>
        <dbReference type="ARBA" id="ARBA00022840"/>
    </source>
</evidence>
<keyword evidence="2" id="KW-0808">Transferase</keyword>
<evidence type="ECO:0000256" key="3">
    <source>
        <dbReference type="ARBA" id="ARBA00022741"/>
    </source>
</evidence>